<feature type="region of interest" description="Disordered" evidence="1">
    <location>
        <begin position="53"/>
        <end position="76"/>
    </location>
</feature>
<dbReference type="AlphaFoldDB" id="A0A2H1V276"/>
<reference evidence="2" key="1">
    <citation type="submission" date="2016-07" db="EMBL/GenBank/DDBJ databases">
        <authorList>
            <person name="Bretaudeau A."/>
        </authorList>
    </citation>
    <scope>NUCLEOTIDE SEQUENCE</scope>
    <source>
        <strain evidence="2">Rice</strain>
        <tissue evidence="2">Whole body</tissue>
    </source>
</reference>
<protein>
    <submittedName>
        <fullName evidence="2">SFRICE_000675</fullName>
    </submittedName>
</protein>
<gene>
    <name evidence="2" type="ORF">SFRICE_000675</name>
</gene>
<evidence type="ECO:0000313" key="2">
    <source>
        <dbReference type="EMBL" id="SOQ34947.1"/>
    </source>
</evidence>
<organism evidence="2">
    <name type="scientific">Spodoptera frugiperda</name>
    <name type="common">Fall armyworm</name>
    <dbReference type="NCBI Taxonomy" id="7108"/>
    <lineage>
        <taxon>Eukaryota</taxon>
        <taxon>Metazoa</taxon>
        <taxon>Ecdysozoa</taxon>
        <taxon>Arthropoda</taxon>
        <taxon>Hexapoda</taxon>
        <taxon>Insecta</taxon>
        <taxon>Pterygota</taxon>
        <taxon>Neoptera</taxon>
        <taxon>Endopterygota</taxon>
        <taxon>Lepidoptera</taxon>
        <taxon>Glossata</taxon>
        <taxon>Ditrysia</taxon>
        <taxon>Noctuoidea</taxon>
        <taxon>Noctuidae</taxon>
        <taxon>Amphipyrinae</taxon>
        <taxon>Spodoptera</taxon>
    </lineage>
</organism>
<sequence length="76" mass="8066">MNSPALAKARGSTRVLLTKNYPVPTPVSQAGTPEFQSIHVIVYVAGKRDTIVRTAKGGGGDSTESPRVDNNMEPVE</sequence>
<evidence type="ECO:0000256" key="1">
    <source>
        <dbReference type="SAM" id="MobiDB-lite"/>
    </source>
</evidence>
<name>A0A2H1V276_SPOFR</name>
<dbReference type="EMBL" id="ODYU01000347">
    <property type="protein sequence ID" value="SOQ34947.1"/>
    <property type="molecule type" value="Genomic_DNA"/>
</dbReference>
<accession>A0A2H1V276</accession>
<proteinExistence type="predicted"/>